<name>A0A6G0YEE0_APHCR</name>
<dbReference type="EMBL" id="VUJU01004423">
    <property type="protein sequence ID" value="KAF0754392.1"/>
    <property type="molecule type" value="Genomic_DNA"/>
</dbReference>
<sequence>MIVWHPYLAKDQLRLERVQNMFLSYVFFLLKIERPQHDNSYVLLKLNISTLSSRRNDADIRIIQALLDGSIDAPDLLSLKSFNVPTYPTRHHTPFSIPTHSNSYGNNNHLHRMLRVSIMLFSSFCTYCLLSVIISNPI</sequence>
<keyword evidence="1" id="KW-0472">Membrane</keyword>
<comment type="caution">
    <text evidence="2">The sequence shown here is derived from an EMBL/GenBank/DDBJ whole genome shotgun (WGS) entry which is preliminary data.</text>
</comment>
<dbReference type="AlphaFoldDB" id="A0A6G0YEE0"/>
<feature type="transmembrane region" description="Helical" evidence="1">
    <location>
        <begin position="113"/>
        <end position="134"/>
    </location>
</feature>
<evidence type="ECO:0000256" key="1">
    <source>
        <dbReference type="SAM" id="Phobius"/>
    </source>
</evidence>
<proteinExistence type="predicted"/>
<reference evidence="2 3" key="1">
    <citation type="submission" date="2019-08" db="EMBL/GenBank/DDBJ databases">
        <title>Whole genome of Aphis craccivora.</title>
        <authorList>
            <person name="Voronova N.V."/>
            <person name="Shulinski R.S."/>
            <person name="Bandarenka Y.V."/>
            <person name="Zhorov D.G."/>
            <person name="Warner D."/>
        </authorList>
    </citation>
    <scope>NUCLEOTIDE SEQUENCE [LARGE SCALE GENOMIC DNA]</scope>
    <source>
        <strain evidence="2">180601</strain>
        <tissue evidence="2">Whole Body</tissue>
    </source>
</reference>
<keyword evidence="1" id="KW-0812">Transmembrane</keyword>
<protein>
    <submittedName>
        <fullName evidence="2">Uncharacterized protein</fullName>
    </submittedName>
</protein>
<evidence type="ECO:0000313" key="2">
    <source>
        <dbReference type="EMBL" id="KAF0754392.1"/>
    </source>
</evidence>
<accession>A0A6G0YEE0</accession>
<dbReference type="Proteomes" id="UP000478052">
    <property type="component" value="Unassembled WGS sequence"/>
</dbReference>
<organism evidence="2 3">
    <name type="scientific">Aphis craccivora</name>
    <name type="common">Cowpea aphid</name>
    <dbReference type="NCBI Taxonomy" id="307492"/>
    <lineage>
        <taxon>Eukaryota</taxon>
        <taxon>Metazoa</taxon>
        <taxon>Ecdysozoa</taxon>
        <taxon>Arthropoda</taxon>
        <taxon>Hexapoda</taxon>
        <taxon>Insecta</taxon>
        <taxon>Pterygota</taxon>
        <taxon>Neoptera</taxon>
        <taxon>Paraneoptera</taxon>
        <taxon>Hemiptera</taxon>
        <taxon>Sternorrhyncha</taxon>
        <taxon>Aphidomorpha</taxon>
        <taxon>Aphidoidea</taxon>
        <taxon>Aphididae</taxon>
        <taxon>Aphidini</taxon>
        <taxon>Aphis</taxon>
        <taxon>Aphis</taxon>
    </lineage>
</organism>
<dbReference type="OrthoDB" id="6777438at2759"/>
<keyword evidence="3" id="KW-1185">Reference proteome</keyword>
<evidence type="ECO:0000313" key="3">
    <source>
        <dbReference type="Proteomes" id="UP000478052"/>
    </source>
</evidence>
<gene>
    <name evidence="2" type="ORF">FWK35_00011724</name>
</gene>
<keyword evidence="1" id="KW-1133">Transmembrane helix</keyword>